<dbReference type="EMBL" id="CP042188">
    <property type="protein sequence ID" value="QDS69892.1"/>
    <property type="molecule type" value="Genomic_DNA"/>
</dbReference>
<sequence>MSDQYYTRLQGAPFECQSCYAYATADHDDGYIGVKEWEHYCGRHGYRGACWTPAGPWNPDPNSSGPGQFKDLGERSRSKV</sequence>
<dbReference type="OrthoDB" id="10592961at2759"/>
<proteinExistence type="predicted"/>
<evidence type="ECO:0000256" key="1">
    <source>
        <dbReference type="SAM" id="MobiDB-lite"/>
    </source>
</evidence>
<evidence type="ECO:0000313" key="2">
    <source>
        <dbReference type="EMBL" id="QDS69892.1"/>
    </source>
</evidence>
<accession>A0A517L2P6</accession>
<feature type="compositionally biased region" description="Basic and acidic residues" evidence="1">
    <location>
        <begin position="71"/>
        <end position="80"/>
    </location>
</feature>
<organism evidence="2 3">
    <name type="scientific">Venturia effusa</name>
    <dbReference type="NCBI Taxonomy" id="50376"/>
    <lineage>
        <taxon>Eukaryota</taxon>
        <taxon>Fungi</taxon>
        <taxon>Dikarya</taxon>
        <taxon>Ascomycota</taxon>
        <taxon>Pezizomycotina</taxon>
        <taxon>Dothideomycetes</taxon>
        <taxon>Pleosporomycetidae</taxon>
        <taxon>Venturiales</taxon>
        <taxon>Venturiaceae</taxon>
        <taxon>Venturia</taxon>
    </lineage>
</organism>
<protein>
    <submittedName>
        <fullName evidence="2">Uncharacterized protein</fullName>
    </submittedName>
</protein>
<evidence type="ECO:0000313" key="3">
    <source>
        <dbReference type="Proteomes" id="UP000316270"/>
    </source>
</evidence>
<keyword evidence="3" id="KW-1185">Reference proteome</keyword>
<feature type="region of interest" description="Disordered" evidence="1">
    <location>
        <begin position="57"/>
        <end position="80"/>
    </location>
</feature>
<dbReference type="AlphaFoldDB" id="A0A517L2P6"/>
<reference evidence="2 3" key="1">
    <citation type="submission" date="2019-07" db="EMBL/GenBank/DDBJ databases">
        <title>Finished genome of Venturia effusa.</title>
        <authorList>
            <person name="Young C.A."/>
            <person name="Cox M.P."/>
            <person name="Ganley A.R.D."/>
            <person name="David W.J."/>
        </authorList>
    </citation>
    <scope>NUCLEOTIDE SEQUENCE [LARGE SCALE GENOMIC DNA]</scope>
    <source>
        <strain evidence="3">albino</strain>
    </source>
</reference>
<dbReference type="Proteomes" id="UP000316270">
    <property type="component" value="Chromosome 4"/>
</dbReference>
<gene>
    <name evidence="2" type="ORF">FKW77_000808</name>
</gene>
<name>A0A517L2P6_9PEZI</name>